<feature type="transmembrane region" description="Helical" evidence="8">
    <location>
        <begin position="94"/>
        <end position="114"/>
    </location>
</feature>
<organism evidence="10">
    <name type="scientific">Dermatophagoides farinae</name>
    <name type="common">American house dust mite</name>
    <dbReference type="NCBI Taxonomy" id="6954"/>
    <lineage>
        <taxon>Eukaryota</taxon>
        <taxon>Metazoa</taxon>
        <taxon>Ecdysozoa</taxon>
        <taxon>Arthropoda</taxon>
        <taxon>Chelicerata</taxon>
        <taxon>Arachnida</taxon>
        <taxon>Acari</taxon>
        <taxon>Acariformes</taxon>
        <taxon>Sarcoptiformes</taxon>
        <taxon>Astigmata</taxon>
        <taxon>Psoroptidia</taxon>
        <taxon>Analgoidea</taxon>
        <taxon>Pyroglyphidae</taxon>
        <taxon>Dermatophagoidinae</taxon>
        <taxon>Dermatophagoides</taxon>
    </lineage>
</organism>
<comment type="caution">
    <text evidence="10">The sequence shown here is derived from an EMBL/GenBank/DDBJ whole genome shotgun (WGS) entry which is preliminary data.</text>
</comment>
<protein>
    <recommendedName>
        <fullName evidence="9">TLC domain-containing protein</fullName>
    </recommendedName>
</protein>
<comment type="pathway">
    <text evidence="2">Lipid metabolism; sphingolipid metabolism.</text>
</comment>
<comment type="pathway">
    <text evidence="3">Sphingolipid metabolism.</text>
</comment>
<feature type="transmembrane region" description="Helical" evidence="8">
    <location>
        <begin position="263"/>
        <end position="286"/>
    </location>
</feature>
<feature type="transmembrane region" description="Helical" evidence="8">
    <location>
        <begin position="136"/>
        <end position="155"/>
    </location>
</feature>
<reference evidence="10" key="2">
    <citation type="journal article" date="2021" name="World Allergy Organ. J.">
        <title>Chromosome-level assembly of Dermatophagoides farinae genome and transcriptome reveals two novel allergens Der f 37 and Der f 39.</title>
        <authorList>
            <person name="Chen J."/>
            <person name="Cai Z."/>
            <person name="Fan D."/>
            <person name="Hu J."/>
            <person name="Hou Y."/>
            <person name="He Y."/>
            <person name="Zhang Z."/>
            <person name="Zhao Z."/>
            <person name="Gao P."/>
            <person name="Hu W."/>
            <person name="Sun J."/>
            <person name="Li J."/>
            <person name="Ji K."/>
        </authorList>
    </citation>
    <scope>NUCLEOTIDE SEQUENCE</scope>
    <source>
        <strain evidence="10">JKM2019</strain>
    </source>
</reference>
<name>A0A9D4SJW9_DERFA</name>
<sequence>MQNYLNFFNQSISLLIDKWPGTFIHYNEFKNGLELSFKYNDDYQRQMALIIAFAIIMTVIRKSLWMNFIRNNLIKNGYVSARNERKFIESGWSFSFYTFTTIIAALIINSNGFIEDPSRIFTNYSVERPIPVLIKYLYWLEIGFYLHSIYAVYFINSWKYDSIVMIIHHVVTLFLLSFSYWVRLHNVGVTVIYFHDICDVILEGSKCLVCLQLSLIKYLESKIRIMNFALFIIAWFYYRLYLFPMISLMESITFLNEIVSRELFTFGYGLFSFLLIIYCMDVFWAVV</sequence>
<dbReference type="Pfam" id="PF03798">
    <property type="entry name" value="TRAM_LAG1_CLN8"/>
    <property type="match status" value="1"/>
</dbReference>
<dbReference type="EMBL" id="SDOV01000001">
    <property type="protein sequence ID" value="KAH7644513.1"/>
    <property type="molecule type" value="Genomic_DNA"/>
</dbReference>
<dbReference type="InterPro" id="IPR006634">
    <property type="entry name" value="TLC-dom"/>
</dbReference>
<evidence type="ECO:0000256" key="2">
    <source>
        <dbReference type="ARBA" id="ARBA00004760"/>
    </source>
</evidence>
<keyword evidence="5 8" id="KW-1133">Transmembrane helix</keyword>
<dbReference type="GO" id="GO:0050291">
    <property type="term" value="F:sphingosine N-acyltransferase activity"/>
    <property type="evidence" value="ECO:0007669"/>
    <property type="project" value="InterPro"/>
</dbReference>
<dbReference type="PANTHER" id="PTHR12560:SF58">
    <property type="entry name" value="CERAMIDE SYNTHASE 1"/>
    <property type="match status" value="1"/>
</dbReference>
<evidence type="ECO:0000259" key="9">
    <source>
        <dbReference type="PROSITE" id="PS50922"/>
    </source>
</evidence>
<evidence type="ECO:0000256" key="1">
    <source>
        <dbReference type="ARBA" id="ARBA00004141"/>
    </source>
</evidence>
<feature type="transmembrane region" description="Helical" evidence="8">
    <location>
        <begin position="43"/>
        <end position="60"/>
    </location>
</feature>
<dbReference type="SMART" id="SM00724">
    <property type="entry name" value="TLC"/>
    <property type="match status" value="1"/>
</dbReference>
<evidence type="ECO:0000256" key="6">
    <source>
        <dbReference type="ARBA" id="ARBA00023136"/>
    </source>
</evidence>
<evidence type="ECO:0000256" key="4">
    <source>
        <dbReference type="ARBA" id="ARBA00022692"/>
    </source>
</evidence>
<evidence type="ECO:0000256" key="8">
    <source>
        <dbReference type="SAM" id="Phobius"/>
    </source>
</evidence>
<dbReference type="AlphaFoldDB" id="A0A9D4SJW9"/>
<comment type="subcellular location">
    <subcellularLocation>
        <location evidence="1">Membrane</location>
        <topology evidence="1">Multi-pass membrane protein</topology>
    </subcellularLocation>
</comment>
<accession>A0A9D4SJW9</accession>
<feature type="transmembrane region" description="Helical" evidence="8">
    <location>
        <begin position="223"/>
        <end position="242"/>
    </location>
</feature>
<evidence type="ECO:0000256" key="5">
    <source>
        <dbReference type="ARBA" id="ARBA00022989"/>
    </source>
</evidence>
<keyword evidence="4 7" id="KW-0812">Transmembrane</keyword>
<dbReference type="InterPro" id="IPR016439">
    <property type="entry name" value="Lag1/Lac1-like"/>
</dbReference>
<dbReference type="GO" id="GO:0016020">
    <property type="term" value="C:membrane"/>
    <property type="evidence" value="ECO:0007669"/>
    <property type="project" value="UniProtKB-SubCell"/>
</dbReference>
<evidence type="ECO:0000256" key="3">
    <source>
        <dbReference type="ARBA" id="ARBA00004991"/>
    </source>
</evidence>
<evidence type="ECO:0000313" key="10">
    <source>
        <dbReference type="EMBL" id="KAH7644513.1"/>
    </source>
</evidence>
<dbReference type="PANTHER" id="PTHR12560">
    <property type="entry name" value="LONGEVITY ASSURANCE FACTOR 1 LAG1"/>
    <property type="match status" value="1"/>
</dbReference>
<reference evidence="10" key="1">
    <citation type="submission" date="2020-06" db="EMBL/GenBank/DDBJ databases">
        <authorList>
            <person name="Ji K."/>
            <person name="Li J."/>
        </authorList>
    </citation>
    <scope>NUCLEOTIDE SEQUENCE</scope>
    <source>
        <strain evidence="10">JKM2019</strain>
        <tissue evidence="10">Whole body</tissue>
    </source>
</reference>
<dbReference type="GO" id="GO:0046513">
    <property type="term" value="P:ceramide biosynthetic process"/>
    <property type="evidence" value="ECO:0007669"/>
    <property type="project" value="InterPro"/>
</dbReference>
<gene>
    <name evidence="10" type="ORF">HUG17_0051</name>
</gene>
<dbReference type="PIRSF" id="PIRSF005225">
    <property type="entry name" value="LAG1_LAC1"/>
    <property type="match status" value="1"/>
</dbReference>
<keyword evidence="6 7" id="KW-0472">Membrane</keyword>
<dbReference type="Proteomes" id="UP000828236">
    <property type="component" value="Unassembled WGS sequence"/>
</dbReference>
<proteinExistence type="predicted"/>
<feature type="domain" description="TLC" evidence="9">
    <location>
        <begin position="85"/>
        <end position="287"/>
    </location>
</feature>
<feature type="transmembrane region" description="Helical" evidence="8">
    <location>
        <begin position="162"/>
        <end position="182"/>
    </location>
</feature>
<dbReference type="PROSITE" id="PS50922">
    <property type="entry name" value="TLC"/>
    <property type="match status" value="1"/>
</dbReference>
<evidence type="ECO:0000256" key="7">
    <source>
        <dbReference type="PROSITE-ProRule" id="PRU00205"/>
    </source>
</evidence>